<dbReference type="EMBL" id="JBDKWZ010000022">
    <property type="protein sequence ID" value="MEN7551432.1"/>
    <property type="molecule type" value="Genomic_DNA"/>
</dbReference>
<reference evidence="7 8" key="1">
    <citation type="submission" date="2024-04" db="EMBL/GenBank/DDBJ databases">
        <title>Novel genus in family Flammeovirgaceae.</title>
        <authorList>
            <person name="Nguyen T.H."/>
            <person name="Vuong T.Q."/>
            <person name="Le H."/>
            <person name="Kim S.-G."/>
        </authorList>
    </citation>
    <scope>NUCLEOTIDE SEQUENCE [LARGE SCALE GENOMIC DNA]</scope>
    <source>
        <strain evidence="7 8">JCM 23209</strain>
    </source>
</reference>
<evidence type="ECO:0000256" key="4">
    <source>
        <dbReference type="ARBA" id="ARBA00022989"/>
    </source>
</evidence>
<evidence type="ECO:0000256" key="2">
    <source>
        <dbReference type="ARBA" id="ARBA00008053"/>
    </source>
</evidence>
<dbReference type="GO" id="GO:0012505">
    <property type="term" value="C:endomembrane system"/>
    <property type="evidence" value="ECO:0007669"/>
    <property type="project" value="UniProtKB-SubCell"/>
</dbReference>
<comment type="caution">
    <text evidence="7">The sequence shown here is derived from an EMBL/GenBank/DDBJ whole genome shotgun (WGS) entry which is preliminary data.</text>
</comment>
<comment type="similarity">
    <text evidence="2">Belongs to the UPF0754 family.</text>
</comment>
<dbReference type="InterPro" id="IPR007383">
    <property type="entry name" value="DUF445"/>
</dbReference>
<evidence type="ECO:0000256" key="6">
    <source>
        <dbReference type="SAM" id="Phobius"/>
    </source>
</evidence>
<feature type="transmembrane region" description="Helical" evidence="6">
    <location>
        <begin position="174"/>
        <end position="197"/>
    </location>
</feature>
<accession>A0AAW9S5D1</accession>
<organism evidence="7 8">
    <name type="scientific">Rapidithrix thailandica</name>
    <dbReference type="NCBI Taxonomy" id="413964"/>
    <lineage>
        <taxon>Bacteria</taxon>
        <taxon>Pseudomonadati</taxon>
        <taxon>Bacteroidota</taxon>
        <taxon>Cytophagia</taxon>
        <taxon>Cytophagales</taxon>
        <taxon>Flammeovirgaceae</taxon>
        <taxon>Rapidithrix</taxon>
    </lineage>
</organism>
<evidence type="ECO:0000256" key="1">
    <source>
        <dbReference type="ARBA" id="ARBA00004308"/>
    </source>
</evidence>
<comment type="subcellular location">
    <subcellularLocation>
        <location evidence="1">Endomembrane system</location>
    </subcellularLocation>
</comment>
<name>A0AAW9S5D1_9BACT</name>
<gene>
    <name evidence="7" type="ORF">AAG747_26180</name>
</gene>
<keyword evidence="8" id="KW-1185">Reference proteome</keyword>
<dbReference type="RefSeq" id="WP_346824213.1">
    <property type="nucleotide sequence ID" value="NZ_JBDKWZ010000022.1"/>
</dbReference>
<proteinExistence type="inferred from homology"/>
<dbReference type="AlphaFoldDB" id="A0AAW9S5D1"/>
<keyword evidence="5 6" id="KW-0472">Membrane</keyword>
<feature type="transmembrane region" description="Helical" evidence="6">
    <location>
        <begin position="6"/>
        <end position="26"/>
    </location>
</feature>
<evidence type="ECO:0000313" key="8">
    <source>
        <dbReference type="Proteomes" id="UP001403385"/>
    </source>
</evidence>
<protein>
    <submittedName>
        <fullName evidence="7">DUF445 family protein</fullName>
    </submittedName>
</protein>
<sequence>MVLYLIPFISGAIGWFTNYVAIKMLFHPRQERDLFLVKLQGIFPKRKSMLAERLGKVVARDLFTAEMITNKIDTPDNRCQLKKGIMQEMEDYLMNKLKAGNPVVAMFVNDKMIDQIMQQIDKSLDEMVPRLMGQITGKVGNINIEETVREKVNNFSDEKFENLLMSVIKKELTFIEVAGAVLGFFIGVVQVAILTLFPA</sequence>
<evidence type="ECO:0000256" key="5">
    <source>
        <dbReference type="ARBA" id="ARBA00023136"/>
    </source>
</evidence>
<dbReference type="PANTHER" id="PTHR35791:SF1">
    <property type="entry name" value="UPF0754 MEMBRANE PROTEIN YHEB"/>
    <property type="match status" value="1"/>
</dbReference>
<keyword evidence="3 6" id="KW-0812">Transmembrane</keyword>
<dbReference type="PANTHER" id="PTHR35791">
    <property type="entry name" value="UPF0754 MEMBRANE PROTEIN YHEB"/>
    <property type="match status" value="1"/>
</dbReference>
<keyword evidence="4 6" id="KW-1133">Transmembrane helix</keyword>
<evidence type="ECO:0000256" key="3">
    <source>
        <dbReference type="ARBA" id="ARBA00022692"/>
    </source>
</evidence>
<dbReference type="Pfam" id="PF04286">
    <property type="entry name" value="DUF445"/>
    <property type="match status" value="1"/>
</dbReference>
<dbReference type="Proteomes" id="UP001403385">
    <property type="component" value="Unassembled WGS sequence"/>
</dbReference>
<evidence type="ECO:0000313" key="7">
    <source>
        <dbReference type="EMBL" id="MEN7551432.1"/>
    </source>
</evidence>